<reference evidence="4" key="1">
    <citation type="submission" date="2020-04" db="EMBL/GenBank/DDBJ databases">
        <authorList>
            <person name="Neveu A P."/>
        </authorList>
    </citation>
    <scope>NUCLEOTIDE SEQUENCE</scope>
    <source>
        <tissue evidence="4">Whole embryo</tissue>
    </source>
</reference>
<accession>A0A6F9DW64</accession>
<dbReference type="EMBL" id="LR791800">
    <property type="protein sequence ID" value="CAB3267662.1"/>
    <property type="molecule type" value="mRNA"/>
</dbReference>
<gene>
    <name evidence="4" type="primary">Wapal</name>
</gene>
<feature type="region of interest" description="Disordered" evidence="2">
    <location>
        <begin position="872"/>
        <end position="949"/>
    </location>
</feature>
<feature type="compositionally biased region" description="Basic and acidic residues" evidence="2">
    <location>
        <begin position="163"/>
        <end position="174"/>
    </location>
</feature>
<feature type="compositionally biased region" description="Polar residues" evidence="2">
    <location>
        <begin position="70"/>
        <end position="86"/>
    </location>
</feature>
<dbReference type="InterPro" id="IPR016024">
    <property type="entry name" value="ARM-type_fold"/>
</dbReference>
<feature type="compositionally biased region" description="Polar residues" evidence="2">
    <location>
        <begin position="368"/>
        <end position="392"/>
    </location>
</feature>
<evidence type="ECO:0000259" key="3">
    <source>
        <dbReference type="PROSITE" id="PS51271"/>
    </source>
</evidence>
<dbReference type="PANTHER" id="PTHR22100:SF13">
    <property type="entry name" value="WINGS APART-LIKE PROTEIN HOMOLOG"/>
    <property type="match status" value="1"/>
</dbReference>
<dbReference type="Pfam" id="PF07814">
    <property type="entry name" value="WAPL"/>
    <property type="match status" value="1"/>
</dbReference>
<dbReference type="AlphaFoldDB" id="A0A6F9DW64"/>
<feature type="compositionally biased region" description="Acidic residues" evidence="2">
    <location>
        <begin position="908"/>
        <end position="921"/>
    </location>
</feature>
<organism evidence="4">
    <name type="scientific">Phallusia mammillata</name>
    <dbReference type="NCBI Taxonomy" id="59560"/>
    <lineage>
        <taxon>Eukaryota</taxon>
        <taxon>Metazoa</taxon>
        <taxon>Chordata</taxon>
        <taxon>Tunicata</taxon>
        <taxon>Ascidiacea</taxon>
        <taxon>Phlebobranchia</taxon>
        <taxon>Ascidiidae</taxon>
        <taxon>Phallusia</taxon>
    </lineage>
</organism>
<feature type="compositionally biased region" description="Basic and acidic residues" evidence="2">
    <location>
        <begin position="894"/>
        <end position="907"/>
    </location>
</feature>
<feature type="region of interest" description="Disordered" evidence="2">
    <location>
        <begin position="547"/>
        <end position="566"/>
    </location>
</feature>
<sequence length="1044" mass="115529">MKSSNPRTYSRKRKETAESKFDALFSSGEQKIMVEVDEIKKKRLKPTSEVPVMSTISNRLIKIEYAVNGTKRSPTKNVTEPQNRNSAAEKFDALFGPSSPVKLAKPSITNRTPANESDDEGPVELSRSGYTPRSNETKYDVLFKKNEKSASDKFDALFGDDPVPDKTSDTKETSQKSPDFDNMFGFGDTNSESNTFTSSQSPHTKCTSGKSSPTKTAKTLPTITAATMKTIDGKVVLNIQRGGKKTPLHSPTKSSKTNDSMPVKHNHPDKALPEENGSDNVSKSNMSEFEPSVDSKNRTVPNKTSNISFPTNNPGALIDNKVSASSSPGKKKSNLRKFSKAVANTDKQAGNVKPSYNSRPWVTDSERSSQSNLDDNSESQPLSQPISKSENSGEVVPKLTRATTWPENVGESIVTSLKCNKNAKAYYTVVKHVKNYQNCLEEGEAQEFEDDVEYLLEGLQPSQPFSIRCLSATNLASKCQQHNFRLYLRAHNISIKVFSHLQDATSNKSLALATAALLFMLSRDRRMEIDKVTLQLLLKLLDPLEREPAKRNGSPAKETQPKKGGKYKFFKSKGADAKTDDEKTFASVESKIEEMVESCGDALLSGKDADMKRLASEALLRFTARRTTEWFREEIRIKGGLDHIISLVKSNVDILVPSTLVTEQYEQTLSLLERILKVLENGIVNSPRNSMYLVTHQRALLLKKMASLLKLCQQWLIHHPGNTSDPGESGDAKKSDKTYMVLYNCVVQIVRLLVNISNDSEWISNKVGDQEDMLPCIVKCTLTTPHYLKESHRYEISLLGLGLLVNLVESSAKNRMLLMKMEIPPAGAFPSSGSGDAPSSLNVVQALVQLFYEREDAARDNEVLGEEGVKKAVEAKRNESQSSDSKSSSSSQRMEFKADAKDGRWVESEDGMEWVPAEDGDEHSLGGSQESVRSTSRNPEAGLTTEEKAQMQDTLNKANEHMEHSIMASHAALVLGCLIHGNRGNVTTIRAHLRGTSDFEPMISMLKKFLSFMSMTAGMSQKGEKTLIQIIEDLEEENLSPVQS</sequence>
<feature type="compositionally biased region" description="Low complexity" evidence="2">
    <location>
        <begin position="880"/>
        <end position="892"/>
    </location>
</feature>
<feature type="compositionally biased region" description="Polar residues" evidence="2">
    <location>
        <begin position="249"/>
        <end position="260"/>
    </location>
</feature>
<dbReference type="InterPro" id="IPR012502">
    <property type="entry name" value="WAPL_dom"/>
</dbReference>
<feature type="compositionally biased region" description="Polar residues" evidence="2">
    <location>
        <begin position="278"/>
        <end position="287"/>
    </location>
</feature>
<protein>
    <submittedName>
        <fullName evidence="4">Wings apart-like protein homolog</fullName>
    </submittedName>
</protein>
<proteinExistence type="evidence at transcript level"/>
<feature type="compositionally biased region" description="Polar residues" evidence="2">
    <location>
        <begin position="926"/>
        <end position="938"/>
    </location>
</feature>
<dbReference type="PROSITE" id="PS51271">
    <property type="entry name" value="WAPL"/>
    <property type="match status" value="1"/>
</dbReference>
<evidence type="ECO:0000256" key="1">
    <source>
        <dbReference type="ARBA" id="ARBA00006854"/>
    </source>
</evidence>
<dbReference type="SUPFAM" id="SSF48371">
    <property type="entry name" value="ARM repeat"/>
    <property type="match status" value="1"/>
</dbReference>
<dbReference type="InterPro" id="IPR039874">
    <property type="entry name" value="WAPL"/>
</dbReference>
<feature type="compositionally biased region" description="Polar residues" evidence="2">
    <location>
        <begin position="298"/>
        <end position="314"/>
    </location>
</feature>
<feature type="compositionally biased region" description="Polar residues" evidence="2">
    <location>
        <begin position="188"/>
        <end position="221"/>
    </location>
</feature>
<dbReference type="Gene3D" id="1.25.10.10">
    <property type="entry name" value="Leucine-rich Repeat Variant"/>
    <property type="match status" value="1"/>
</dbReference>
<feature type="compositionally biased region" description="Basic residues" evidence="2">
    <location>
        <begin position="329"/>
        <end position="339"/>
    </location>
</feature>
<feature type="region of interest" description="Disordered" evidence="2">
    <location>
        <begin position="69"/>
        <end position="221"/>
    </location>
</feature>
<evidence type="ECO:0000313" key="4">
    <source>
        <dbReference type="EMBL" id="CAB3267662.1"/>
    </source>
</evidence>
<feature type="domain" description="WAPL" evidence="3">
    <location>
        <begin position="420"/>
        <end position="1016"/>
    </location>
</feature>
<feature type="region of interest" description="Disordered" evidence="2">
    <location>
        <begin position="236"/>
        <end position="399"/>
    </location>
</feature>
<evidence type="ECO:0000256" key="2">
    <source>
        <dbReference type="SAM" id="MobiDB-lite"/>
    </source>
</evidence>
<dbReference type="InterPro" id="IPR011989">
    <property type="entry name" value="ARM-like"/>
</dbReference>
<feature type="compositionally biased region" description="Basic and acidic residues" evidence="2">
    <location>
        <begin position="135"/>
        <end position="155"/>
    </location>
</feature>
<comment type="similarity">
    <text evidence="1">Belongs to the WAPL family.</text>
</comment>
<dbReference type="InterPro" id="IPR022771">
    <property type="entry name" value="WAPL_C"/>
</dbReference>
<dbReference type="PANTHER" id="PTHR22100">
    <property type="entry name" value="WINGS APART-LIKE PROTEIN HOMOLOG"/>
    <property type="match status" value="1"/>
</dbReference>
<name>A0A6F9DW64_9ASCI</name>